<gene>
    <name evidence="3" type="ORF">HMPREF3185_00525</name>
</gene>
<dbReference type="PIRSF" id="PIRSF038896">
    <property type="entry name" value="NAPE-PLD"/>
    <property type="match status" value="1"/>
</dbReference>
<dbReference type="Pfam" id="PF12706">
    <property type="entry name" value="Lactamase_B_2"/>
    <property type="match status" value="1"/>
</dbReference>
<keyword evidence="4" id="KW-1185">Reference proteome</keyword>
<dbReference type="PANTHER" id="PTHR15032">
    <property type="entry name" value="N-ACYL-PHOSPHATIDYLETHANOLAMINE-HYDROLYZING PHOSPHOLIPASE D"/>
    <property type="match status" value="1"/>
</dbReference>
<evidence type="ECO:0000313" key="3">
    <source>
        <dbReference type="EMBL" id="KXB77396.1"/>
    </source>
</evidence>
<keyword evidence="1" id="KW-0472">Membrane</keyword>
<dbReference type="PATRIC" id="fig|322095.3.peg.514"/>
<proteinExistence type="predicted"/>
<dbReference type="Gene3D" id="3.60.15.10">
    <property type="entry name" value="Ribonuclease Z/Hydroxyacylglutathione hydrolase-like"/>
    <property type="match status" value="1"/>
</dbReference>
<keyword evidence="1" id="KW-1133">Transmembrane helix</keyword>
<dbReference type="RefSeq" id="WP_060935015.1">
    <property type="nucleotide sequence ID" value="NZ_KQ960429.1"/>
</dbReference>
<comment type="caution">
    <text evidence="3">The sequence shown here is derived from an EMBL/GenBank/DDBJ whole genome shotgun (WGS) entry which is preliminary data.</text>
</comment>
<dbReference type="OrthoDB" id="9805728at2"/>
<dbReference type="Proteomes" id="UP000070224">
    <property type="component" value="Unassembled WGS sequence"/>
</dbReference>
<dbReference type="SUPFAM" id="SSF56281">
    <property type="entry name" value="Metallo-hydrolase/oxidoreductase"/>
    <property type="match status" value="1"/>
</dbReference>
<dbReference type="PANTHER" id="PTHR15032:SF4">
    <property type="entry name" value="N-ACYL-PHOSPHATIDYLETHANOLAMINE-HYDROLYZING PHOSPHOLIPASE D"/>
    <property type="match status" value="1"/>
</dbReference>
<protein>
    <recommendedName>
        <fullName evidence="2">Metallo-beta-lactamase domain-containing protein</fullName>
    </recommendedName>
</protein>
<dbReference type="EMBL" id="LSDK01000043">
    <property type="protein sequence ID" value="KXB77396.1"/>
    <property type="molecule type" value="Genomic_DNA"/>
</dbReference>
<keyword evidence="1" id="KW-0812">Transmembrane</keyword>
<name>A0A134BBT2_9PORP</name>
<accession>A0A134BBT2</accession>
<feature type="transmembrane region" description="Helical" evidence="1">
    <location>
        <begin position="12"/>
        <end position="30"/>
    </location>
</feature>
<evidence type="ECO:0000313" key="4">
    <source>
        <dbReference type="Proteomes" id="UP000070224"/>
    </source>
</evidence>
<evidence type="ECO:0000259" key="2">
    <source>
        <dbReference type="Pfam" id="PF12706"/>
    </source>
</evidence>
<dbReference type="STRING" id="322095.HMPREF3185_00525"/>
<dbReference type="InterPro" id="IPR036866">
    <property type="entry name" value="RibonucZ/Hydroxyglut_hydro"/>
</dbReference>
<dbReference type="AlphaFoldDB" id="A0A134BBT2"/>
<reference evidence="4" key="1">
    <citation type="submission" date="2016-01" db="EMBL/GenBank/DDBJ databases">
        <authorList>
            <person name="Mitreva M."/>
            <person name="Pepin K.H."/>
            <person name="Mihindukulasuriya K.A."/>
            <person name="Fulton R."/>
            <person name="Fronick C."/>
            <person name="O'Laughlin M."/>
            <person name="Miner T."/>
            <person name="Herter B."/>
            <person name="Rosa B.A."/>
            <person name="Cordes M."/>
            <person name="Tomlinson C."/>
            <person name="Wollam A."/>
            <person name="Palsikar V.B."/>
            <person name="Mardis E.R."/>
            <person name="Wilson R.K."/>
        </authorList>
    </citation>
    <scope>NUCLEOTIDE SEQUENCE [LARGE SCALE GENOMIC DNA]</scope>
    <source>
        <strain evidence="4">KA00683</strain>
    </source>
</reference>
<dbReference type="InterPro" id="IPR024884">
    <property type="entry name" value="NAPE-PLD"/>
</dbReference>
<evidence type="ECO:0000256" key="1">
    <source>
        <dbReference type="SAM" id="Phobius"/>
    </source>
</evidence>
<dbReference type="GO" id="GO:0008270">
    <property type="term" value="F:zinc ion binding"/>
    <property type="evidence" value="ECO:0007669"/>
    <property type="project" value="InterPro"/>
</dbReference>
<dbReference type="GO" id="GO:0070290">
    <property type="term" value="F:N-acylphosphatidylethanolamine-specific phospholipase D activity"/>
    <property type="evidence" value="ECO:0007669"/>
    <property type="project" value="InterPro"/>
</dbReference>
<dbReference type="InterPro" id="IPR001279">
    <property type="entry name" value="Metallo-B-lactamas"/>
</dbReference>
<sequence>MSKIKRRLMTLLITLGIIVAVLFGIGYLVLHSPSFGALPSGARLERIQHSPNYRDGRFQNRYPMPQAMQTSSMGDRIKILWKFLFDRPDDIRPVDSIPVVRHDLKKLDRSEDLIVWFGHSGYLLQMDGVRYLIDPVFVEGAPFGISNAFFKGTQVFDVADLPEIDYLVISHDHWDHLDYHVAKELQSRVRKVYTGLGVGAHLERWGYRPDQIVELDWGESTPTAEGGRVHCLPTQHFSGRGLTHAQSLWASFVLQGPKHSVYVGGDGGFGPHYAEIGKQFPQLDLAILENGQYNKENWSGIHMLPEHLGETMQALGAKRFLTVHHAKFALAMHPWKEPLQNAKRLRDEKGFPILMPRLGDIVHYTDSTFTTDDWWEKLN</sequence>
<feature type="domain" description="Metallo-beta-lactamase" evidence="2">
    <location>
        <begin position="130"/>
        <end position="325"/>
    </location>
</feature>
<dbReference type="GO" id="GO:0005737">
    <property type="term" value="C:cytoplasm"/>
    <property type="evidence" value="ECO:0007669"/>
    <property type="project" value="TreeGrafter"/>
</dbReference>
<organism evidence="3 4">
    <name type="scientific">Porphyromonas somerae</name>
    <dbReference type="NCBI Taxonomy" id="322095"/>
    <lineage>
        <taxon>Bacteria</taxon>
        <taxon>Pseudomonadati</taxon>
        <taxon>Bacteroidota</taxon>
        <taxon>Bacteroidia</taxon>
        <taxon>Bacteroidales</taxon>
        <taxon>Porphyromonadaceae</taxon>
        <taxon>Porphyromonas</taxon>
    </lineage>
</organism>